<sequence length="188" mass="19867">MDPSFLIDLKRDGLLREGHFAYHSGRHGAVLLDRDRLLSDPLAAGHMGYALAKRFFVDNVETVAAPSIWGAGLAQWVAHFLDPKAKIVYATPTHAGPSIAANLADLIRGRRVLLVDNLIVSGETMGRFAPLVAGLGADIVGLATLWNTAEPEIAGRPVFGLLNTVYEAYPAAACPLCAAGDAPTPADS</sequence>
<gene>
    <name evidence="2" type="ORF">AVDCRST_MAG19-167</name>
</gene>
<protein>
    <recommendedName>
        <fullName evidence="1">Phosphoribosyltransferase domain-containing protein</fullName>
    </recommendedName>
</protein>
<dbReference type="InterPro" id="IPR000836">
    <property type="entry name" value="PRTase_dom"/>
</dbReference>
<reference evidence="2" key="1">
    <citation type="submission" date="2020-02" db="EMBL/GenBank/DDBJ databases">
        <authorList>
            <person name="Meier V. D."/>
        </authorList>
    </citation>
    <scope>NUCLEOTIDE SEQUENCE</scope>
    <source>
        <strain evidence="2">AVDCRST_MAG19</strain>
    </source>
</reference>
<dbReference type="Gene3D" id="3.40.50.2020">
    <property type="match status" value="1"/>
</dbReference>
<dbReference type="Pfam" id="PF00156">
    <property type="entry name" value="Pribosyltran"/>
    <property type="match status" value="1"/>
</dbReference>
<proteinExistence type="predicted"/>
<feature type="domain" description="Phosphoribosyltransferase" evidence="1">
    <location>
        <begin position="100"/>
        <end position="151"/>
    </location>
</feature>
<name>A0A6J4U9V8_9BACT</name>
<dbReference type="SUPFAM" id="SSF53271">
    <property type="entry name" value="PRTase-like"/>
    <property type="match status" value="1"/>
</dbReference>
<dbReference type="AlphaFoldDB" id="A0A6J4U9V8"/>
<organism evidence="2">
    <name type="scientific">uncultured Thermomicrobiales bacterium</name>
    <dbReference type="NCBI Taxonomy" id="1645740"/>
    <lineage>
        <taxon>Bacteria</taxon>
        <taxon>Pseudomonadati</taxon>
        <taxon>Thermomicrobiota</taxon>
        <taxon>Thermomicrobia</taxon>
        <taxon>Thermomicrobiales</taxon>
        <taxon>environmental samples</taxon>
    </lineage>
</organism>
<dbReference type="EMBL" id="CADCWL010000009">
    <property type="protein sequence ID" value="CAA9544258.1"/>
    <property type="molecule type" value="Genomic_DNA"/>
</dbReference>
<evidence type="ECO:0000259" key="1">
    <source>
        <dbReference type="Pfam" id="PF00156"/>
    </source>
</evidence>
<dbReference type="CDD" id="cd06223">
    <property type="entry name" value="PRTases_typeI"/>
    <property type="match status" value="1"/>
</dbReference>
<evidence type="ECO:0000313" key="2">
    <source>
        <dbReference type="EMBL" id="CAA9544258.1"/>
    </source>
</evidence>
<accession>A0A6J4U9V8</accession>
<dbReference type="InterPro" id="IPR029057">
    <property type="entry name" value="PRTase-like"/>
</dbReference>